<dbReference type="GeneID" id="36408127"/>
<dbReference type="Proteomes" id="UP000054928">
    <property type="component" value="Unassembled WGS sequence"/>
</dbReference>
<protein>
    <submittedName>
        <fullName evidence="1">Uncharacterized protein</fullName>
    </submittedName>
</protein>
<name>A0A0P1APT0_PLAHL</name>
<evidence type="ECO:0000313" key="1">
    <source>
        <dbReference type="EMBL" id="CEG42829.1"/>
    </source>
</evidence>
<organism evidence="1 2">
    <name type="scientific">Plasmopara halstedii</name>
    <name type="common">Downy mildew of sunflower</name>
    <dbReference type="NCBI Taxonomy" id="4781"/>
    <lineage>
        <taxon>Eukaryota</taxon>
        <taxon>Sar</taxon>
        <taxon>Stramenopiles</taxon>
        <taxon>Oomycota</taxon>
        <taxon>Peronosporomycetes</taxon>
        <taxon>Peronosporales</taxon>
        <taxon>Peronosporaceae</taxon>
        <taxon>Plasmopara</taxon>
    </lineage>
</organism>
<keyword evidence="2" id="KW-1185">Reference proteome</keyword>
<accession>A0A0P1APT0</accession>
<dbReference type="EMBL" id="CCYD01000645">
    <property type="protein sequence ID" value="CEG42829.1"/>
    <property type="molecule type" value="Genomic_DNA"/>
</dbReference>
<evidence type="ECO:0000313" key="2">
    <source>
        <dbReference type="Proteomes" id="UP000054928"/>
    </source>
</evidence>
<proteinExistence type="predicted"/>
<dbReference type="RefSeq" id="XP_024579198.1">
    <property type="nucleotide sequence ID" value="XM_024728752.1"/>
</dbReference>
<dbReference type="AlphaFoldDB" id="A0A0P1APT0"/>
<sequence length="129" mass="14741">MQYFLCATSSTLALIQLQKAAWTSDEKSQTYPLKAMKGSNEARLHYRSDKVTIERNEVICEYISKKLTQKFSPHSVYPIPSVGYAGSRPTTIKFEEWYLVFVPPHKEELNLFNLSVFLSQKAAPTVSFV</sequence>
<reference evidence="2" key="1">
    <citation type="submission" date="2014-09" db="EMBL/GenBank/DDBJ databases">
        <authorList>
            <person name="Sharma Rahul"/>
            <person name="Thines Marco"/>
        </authorList>
    </citation>
    <scope>NUCLEOTIDE SEQUENCE [LARGE SCALE GENOMIC DNA]</scope>
</reference>